<evidence type="ECO:0000313" key="3">
    <source>
        <dbReference type="EMBL" id="JAS98447.1"/>
    </source>
</evidence>
<feature type="region of interest" description="Disordered" evidence="1">
    <location>
        <begin position="1015"/>
        <end position="1162"/>
    </location>
</feature>
<evidence type="ECO:0000256" key="1">
    <source>
        <dbReference type="SAM" id="MobiDB-lite"/>
    </source>
</evidence>
<feature type="compositionally biased region" description="Basic and acidic residues" evidence="1">
    <location>
        <begin position="333"/>
        <end position="346"/>
    </location>
</feature>
<feature type="compositionally biased region" description="Polar residues" evidence="1">
    <location>
        <begin position="1015"/>
        <end position="1031"/>
    </location>
</feature>
<name>A0A1B6JGW5_9HEMI</name>
<dbReference type="InterPro" id="IPR036236">
    <property type="entry name" value="Znf_C2H2_sf"/>
</dbReference>
<feature type="region of interest" description="Disordered" evidence="1">
    <location>
        <begin position="294"/>
        <end position="489"/>
    </location>
</feature>
<feature type="compositionally biased region" description="Low complexity" evidence="1">
    <location>
        <begin position="372"/>
        <end position="387"/>
    </location>
</feature>
<feature type="compositionally biased region" description="Polar residues" evidence="1">
    <location>
        <begin position="1151"/>
        <end position="1162"/>
    </location>
</feature>
<feature type="compositionally biased region" description="Basic and acidic residues" evidence="1">
    <location>
        <begin position="947"/>
        <end position="958"/>
    </location>
</feature>
<feature type="region of interest" description="Disordered" evidence="1">
    <location>
        <begin position="945"/>
        <end position="967"/>
    </location>
</feature>
<reference evidence="3" key="1">
    <citation type="submission" date="2015-11" db="EMBL/GenBank/DDBJ databases">
        <title>De novo transcriptome assembly of four potential Pierce s Disease insect vectors from Arizona vineyards.</title>
        <authorList>
            <person name="Tassone E.E."/>
        </authorList>
    </citation>
    <scope>NUCLEOTIDE SEQUENCE</scope>
</reference>
<feature type="compositionally biased region" description="Basic and acidic residues" evidence="1">
    <location>
        <begin position="588"/>
        <end position="597"/>
    </location>
</feature>
<dbReference type="AlphaFoldDB" id="A0A1B6JGW5"/>
<dbReference type="EMBL" id="GECU01009259">
    <property type="protein sequence ID" value="JAS98447.1"/>
    <property type="molecule type" value="Transcribed_RNA"/>
</dbReference>
<feature type="compositionally biased region" description="Basic and acidic residues" evidence="1">
    <location>
        <begin position="653"/>
        <end position="670"/>
    </location>
</feature>
<dbReference type="SUPFAM" id="SSF57667">
    <property type="entry name" value="beta-beta-alpha zinc fingers"/>
    <property type="match status" value="1"/>
</dbReference>
<sequence>MEGYTNVIGSSYDFDDLDIEGRVVDEWSAEDERKNTLNFRGQKRLDERSLLSERVRLDNGQQAQVFSTTKKQDSVWYTCHVCSDTVVGLPQLRQHVESKKHQTNMMNPVHPRAKFIKLDPKENVALEPGEPVPPGLEEVIIKNCIIQPKLDASKSAPLIGLEFMIELTESSLGEGTYYYCLLCDKNGTERNIFIHFTSVFHYMKYLSVYFPTVARKLQSLPNRKVKKSFGLLVTEIVADIEAKYGRLKPRSETHADFHAPGRKDEILMTIRDGPHFKETDGELFDEKATAENVDKKNKELCAPPPPSKIEETGKIDENKELTGSKFNKINRINMDKKQLRSRDETNRNSSPDVQVIDIQLPKSPEKKRRSRSLSSISTVSSSSSLSRNRNRYHRHHSKLSNNSRSHRNWSRSRSRSPGYYRYRRRVSPSYPKRYSPGRRSRDRSPVRRYDRRGYSPDKHRVKETDRFGRSREAKYRREKTEDRSPGSTEEKIRWAKFREDLTKIETVKLEKLKYHEKNPEKHPQYPEEWKAFWNRRYNELQRSGIDPSKHDFKPEWISFWTKRMKELYEEDLGKAKDELKKKFDLPEDPVDHMERNMPWRHSRKRNTSPGLVDISPPTPDKKDVIADIKTTWKAFTGSDIKDTPKRPLSPWEDEGKSRDYFPPSKRDSRSRQSRSQSPTQILNDKLLEDMPQRKTRTSSLIFVLRKLTVLEPQLGSLAPKVFEILTQSLALEKIKEDASLDLLFDIENCVFLETVREKLIALLCAGVVPRNVVNTARSAIKHIDISLYLASKRERTLPIETLRSGVAGNNQSLLAAQYIPQSKLEPVVVPGVGQVDKIAIAQQIAAALVEQGKTNVTESELEQLINAVVGMAEASVNSTQPMTTAHFLHQLQSTHNTSTAQVVPTSSSMFHPKTDVSSQPQSIVSNSQPEAAFGALKLLQSAYNDTMKSEQESPKPENSDNVVPTPSKISDQELAATLSAYNNMNKDDQPNFIQNLQSSNPEMYNRLRPFIPANVTTVSDHSKRSPITISLSKEKSEQKIKPLASGRLSPFSSRSGGANPTVGEEVILEDDDDDKTDVKFVSESKTKPQSSNLFPDISKYKSDKDEEDDDDDDDDYSFEDVCKAAQEKLRQNQVEEDKQNPQSVDKKEINTNKTFGSSVTKS</sequence>
<feature type="compositionally biased region" description="Basic and acidic residues" evidence="1">
    <location>
        <begin position="1076"/>
        <end position="1086"/>
    </location>
</feature>
<evidence type="ECO:0000259" key="2">
    <source>
        <dbReference type="PROSITE" id="PS00028"/>
    </source>
</evidence>
<feature type="domain" description="C2H2-type" evidence="2">
    <location>
        <begin position="79"/>
        <end position="101"/>
    </location>
</feature>
<protein>
    <recommendedName>
        <fullName evidence="2">C2H2-type domain-containing protein</fullName>
    </recommendedName>
</protein>
<proteinExistence type="predicted"/>
<feature type="region of interest" description="Disordered" evidence="1">
    <location>
        <begin position="588"/>
        <end position="623"/>
    </location>
</feature>
<gene>
    <name evidence="3" type="ORF">g.29211</name>
</gene>
<feature type="compositionally biased region" description="Basic and acidic residues" evidence="1">
    <location>
        <begin position="308"/>
        <end position="322"/>
    </location>
</feature>
<feature type="compositionally biased region" description="Acidic residues" evidence="1">
    <location>
        <begin position="1105"/>
        <end position="1118"/>
    </location>
</feature>
<dbReference type="InterPro" id="IPR013087">
    <property type="entry name" value="Znf_C2H2_type"/>
</dbReference>
<feature type="non-terminal residue" evidence="3">
    <location>
        <position position="1162"/>
    </location>
</feature>
<accession>A0A1B6JGW5</accession>
<feature type="region of interest" description="Disordered" evidence="1">
    <location>
        <begin position="638"/>
        <end position="688"/>
    </location>
</feature>
<feature type="compositionally biased region" description="Acidic residues" evidence="1">
    <location>
        <begin position="1066"/>
        <end position="1075"/>
    </location>
</feature>
<feature type="compositionally biased region" description="Basic residues" evidence="1">
    <location>
        <begin position="388"/>
        <end position="414"/>
    </location>
</feature>
<organism evidence="3">
    <name type="scientific">Homalodisca liturata</name>
    <dbReference type="NCBI Taxonomy" id="320908"/>
    <lineage>
        <taxon>Eukaryota</taxon>
        <taxon>Metazoa</taxon>
        <taxon>Ecdysozoa</taxon>
        <taxon>Arthropoda</taxon>
        <taxon>Hexapoda</taxon>
        <taxon>Insecta</taxon>
        <taxon>Pterygota</taxon>
        <taxon>Neoptera</taxon>
        <taxon>Paraneoptera</taxon>
        <taxon>Hemiptera</taxon>
        <taxon>Auchenorrhyncha</taxon>
        <taxon>Membracoidea</taxon>
        <taxon>Cicadellidae</taxon>
        <taxon>Cicadellinae</taxon>
        <taxon>Proconiini</taxon>
        <taxon>Homalodisca</taxon>
    </lineage>
</organism>
<feature type="compositionally biased region" description="Basic and acidic residues" evidence="1">
    <location>
        <begin position="442"/>
        <end position="489"/>
    </location>
</feature>
<dbReference type="PROSITE" id="PS00028">
    <property type="entry name" value="ZINC_FINGER_C2H2_1"/>
    <property type="match status" value="1"/>
</dbReference>
<feature type="compositionally biased region" description="Basic and acidic residues" evidence="1">
    <location>
        <begin position="1120"/>
        <end position="1150"/>
    </location>
</feature>